<dbReference type="Gene3D" id="2.60.120.830">
    <property type="match status" value="1"/>
</dbReference>
<dbReference type="InterPro" id="IPR010294">
    <property type="entry name" value="ADAMTS_spacer1"/>
</dbReference>
<dbReference type="PANTHER" id="PTHR13723:SF165">
    <property type="entry name" value="A DISINTEGRIN AND METALLOPROTEINASE WITH THROMBOSPONDIN MOTIFS 20"/>
    <property type="match status" value="1"/>
</dbReference>
<dbReference type="GO" id="GO:0008237">
    <property type="term" value="F:metallopeptidase activity"/>
    <property type="evidence" value="ECO:0007669"/>
    <property type="project" value="UniProtKB-KW"/>
</dbReference>
<evidence type="ECO:0000256" key="1">
    <source>
        <dbReference type="ARBA" id="ARBA00004613"/>
    </source>
</evidence>
<sequence length="104" mass="11592">QAGCDHVLNSKARNDKCGVCGGDNSSCKTLAGTFNDAQYGYNAVVRIPAGATNIDIKQVSYSGKPEDDNYLGEWALCISIKRDLFYYQTRRNSKYNFQVRILKV</sequence>
<comment type="caution">
    <text evidence="4">The sequence shown here is derived from an EMBL/GenBank/DDBJ whole genome shotgun (WGS) entry which is preliminary data.</text>
</comment>
<feature type="non-terminal residue" evidence="4">
    <location>
        <position position="1"/>
    </location>
</feature>
<keyword evidence="2" id="KW-0964">Secreted</keyword>
<keyword evidence="4" id="KW-0645">Protease</keyword>
<evidence type="ECO:0000259" key="3">
    <source>
        <dbReference type="Pfam" id="PF05986"/>
    </source>
</evidence>
<keyword evidence="4" id="KW-0378">Hydrolase</keyword>
<gene>
    <name evidence="4" type="primary">ADAMTS20_2</name>
    <name evidence="4" type="ORF">XENOCAPTIV_027013</name>
</gene>
<dbReference type="Pfam" id="PF05986">
    <property type="entry name" value="ADAMTS_spacer1"/>
    <property type="match status" value="1"/>
</dbReference>
<dbReference type="Proteomes" id="UP001434883">
    <property type="component" value="Unassembled WGS sequence"/>
</dbReference>
<name>A0ABV0QC91_9TELE</name>
<evidence type="ECO:0000313" key="4">
    <source>
        <dbReference type="EMBL" id="MEQ2193435.1"/>
    </source>
</evidence>
<keyword evidence="5" id="KW-1185">Reference proteome</keyword>
<keyword evidence="4" id="KW-0482">Metalloprotease</keyword>
<comment type="subcellular location">
    <subcellularLocation>
        <location evidence="1">Secreted</location>
    </subcellularLocation>
</comment>
<protein>
    <submittedName>
        <fullName evidence="4">A disintegrin and metalloproteinase with thrombospondin motifs 20</fullName>
    </submittedName>
</protein>
<reference evidence="4 5" key="1">
    <citation type="submission" date="2021-06" db="EMBL/GenBank/DDBJ databases">
        <authorList>
            <person name="Palmer J.M."/>
        </authorList>
    </citation>
    <scope>NUCLEOTIDE SEQUENCE [LARGE SCALE GENOMIC DNA]</scope>
    <source>
        <strain evidence="4 5">XC_2019</strain>
        <tissue evidence="4">Muscle</tissue>
    </source>
</reference>
<accession>A0ABV0QC91</accession>
<organism evidence="4 5">
    <name type="scientific">Xenoophorus captivus</name>
    <dbReference type="NCBI Taxonomy" id="1517983"/>
    <lineage>
        <taxon>Eukaryota</taxon>
        <taxon>Metazoa</taxon>
        <taxon>Chordata</taxon>
        <taxon>Craniata</taxon>
        <taxon>Vertebrata</taxon>
        <taxon>Euteleostomi</taxon>
        <taxon>Actinopterygii</taxon>
        <taxon>Neopterygii</taxon>
        <taxon>Teleostei</taxon>
        <taxon>Neoteleostei</taxon>
        <taxon>Acanthomorphata</taxon>
        <taxon>Ovalentaria</taxon>
        <taxon>Atherinomorphae</taxon>
        <taxon>Cyprinodontiformes</taxon>
        <taxon>Goodeidae</taxon>
        <taxon>Xenoophorus</taxon>
    </lineage>
</organism>
<dbReference type="PANTHER" id="PTHR13723">
    <property type="entry name" value="ADAMTS A DISINTEGRIN AND METALLOPROTEASE WITH THROMBOSPONDIN MOTIFS PROTEASE"/>
    <property type="match status" value="1"/>
</dbReference>
<dbReference type="EMBL" id="JAHRIN010008472">
    <property type="protein sequence ID" value="MEQ2193435.1"/>
    <property type="molecule type" value="Genomic_DNA"/>
</dbReference>
<evidence type="ECO:0000313" key="5">
    <source>
        <dbReference type="Proteomes" id="UP001434883"/>
    </source>
</evidence>
<proteinExistence type="predicted"/>
<feature type="domain" description="ADAMTS/ADAMTS-like Spacer 1" evidence="3">
    <location>
        <begin position="30"/>
        <end position="63"/>
    </location>
</feature>
<evidence type="ECO:0000256" key="2">
    <source>
        <dbReference type="ARBA" id="ARBA00022525"/>
    </source>
</evidence>
<dbReference type="InterPro" id="IPR050439">
    <property type="entry name" value="ADAMTS_ADAMTS-like"/>
</dbReference>